<evidence type="ECO:0000313" key="5">
    <source>
        <dbReference type="Proteomes" id="UP000027135"/>
    </source>
</evidence>
<evidence type="ECO:0000256" key="1">
    <source>
        <dbReference type="SAM" id="MobiDB-lite"/>
    </source>
</evidence>
<feature type="compositionally biased region" description="Polar residues" evidence="1">
    <location>
        <begin position="381"/>
        <end position="394"/>
    </location>
</feature>
<dbReference type="AlphaFoldDB" id="A0A067R7W9"/>
<feature type="domain" description="Exuperantia RNAse H-like" evidence="3">
    <location>
        <begin position="30"/>
        <end position="189"/>
    </location>
</feature>
<dbReference type="FunCoup" id="A0A067R7W9">
    <property type="interactions" value="49"/>
</dbReference>
<dbReference type="OMA" id="KCANSAH"/>
<dbReference type="GO" id="GO:0042803">
    <property type="term" value="F:protein homodimerization activity"/>
    <property type="evidence" value="ECO:0007669"/>
    <property type="project" value="InterPro"/>
</dbReference>
<dbReference type="InterPro" id="IPR037998">
    <property type="entry name" value="Exu"/>
</dbReference>
<dbReference type="Pfam" id="PF18609">
    <property type="entry name" value="SAM_Exu"/>
    <property type="match status" value="1"/>
</dbReference>
<dbReference type="Proteomes" id="UP000027135">
    <property type="component" value="Unassembled WGS sequence"/>
</dbReference>
<organism evidence="4 5">
    <name type="scientific">Zootermopsis nevadensis</name>
    <name type="common">Dampwood termite</name>
    <dbReference type="NCBI Taxonomy" id="136037"/>
    <lineage>
        <taxon>Eukaryota</taxon>
        <taxon>Metazoa</taxon>
        <taxon>Ecdysozoa</taxon>
        <taxon>Arthropoda</taxon>
        <taxon>Hexapoda</taxon>
        <taxon>Insecta</taxon>
        <taxon>Pterygota</taxon>
        <taxon>Neoptera</taxon>
        <taxon>Polyneoptera</taxon>
        <taxon>Dictyoptera</taxon>
        <taxon>Blattodea</taxon>
        <taxon>Blattoidea</taxon>
        <taxon>Termitoidae</taxon>
        <taxon>Termopsidae</taxon>
        <taxon>Zootermopsis</taxon>
    </lineage>
</organism>
<dbReference type="PANTHER" id="PTHR12384:SF2">
    <property type="entry name" value="MATERNAL PROTEIN EXUPERANTIA"/>
    <property type="match status" value="1"/>
</dbReference>
<feature type="region of interest" description="Disordered" evidence="1">
    <location>
        <begin position="338"/>
        <end position="423"/>
    </location>
</feature>
<dbReference type="InParanoid" id="A0A067R7W9"/>
<dbReference type="STRING" id="136037.A0A067R7W9"/>
<feature type="compositionally biased region" description="Basic and acidic residues" evidence="1">
    <location>
        <begin position="338"/>
        <end position="359"/>
    </location>
</feature>
<evidence type="ECO:0000259" key="3">
    <source>
        <dbReference type="Pfam" id="PF22123"/>
    </source>
</evidence>
<dbReference type="PANTHER" id="PTHR12384">
    <property type="entry name" value="MATERNAL PROTEIN EXUPERANTIA"/>
    <property type="match status" value="1"/>
</dbReference>
<dbReference type="OrthoDB" id="8251179at2759"/>
<dbReference type="GO" id="GO:0003723">
    <property type="term" value="F:RNA binding"/>
    <property type="evidence" value="ECO:0007669"/>
    <property type="project" value="InterPro"/>
</dbReference>
<dbReference type="EMBL" id="KK852639">
    <property type="protein sequence ID" value="KDR19637.1"/>
    <property type="molecule type" value="Genomic_DNA"/>
</dbReference>
<evidence type="ECO:0000259" key="2">
    <source>
        <dbReference type="Pfam" id="PF18609"/>
    </source>
</evidence>
<dbReference type="GO" id="GO:0045450">
    <property type="term" value="P:bicoid mRNA localization"/>
    <property type="evidence" value="ECO:0007669"/>
    <property type="project" value="InterPro"/>
</dbReference>
<reference evidence="4 5" key="1">
    <citation type="journal article" date="2014" name="Nat. Commun.">
        <title>Molecular traces of alternative social organization in a termite genome.</title>
        <authorList>
            <person name="Terrapon N."/>
            <person name="Li C."/>
            <person name="Robertson H.M."/>
            <person name="Ji L."/>
            <person name="Meng X."/>
            <person name="Booth W."/>
            <person name="Chen Z."/>
            <person name="Childers C.P."/>
            <person name="Glastad K.M."/>
            <person name="Gokhale K."/>
            <person name="Gowin J."/>
            <person name="Gronenberg W."/>
            <person name="Hermansen R.A."/>
            <person name="Hu H."/>
            <person name="Hunt B.G."/>
            <person name="Huylmans A.K."/>
            <person name="Khalil S.M."/>
            <person name="Mitchell R.D."/>
            <person name="Munoz-Torres M.C."/>
            <person name="Mustard J.A."/>
            <person name="Pan H."/>
            <person name="Reese J.T."/>
            <person name="Scharf M.E."/>
            <person name="Sun F."/>
            <person name="Vogel H."/>
            <person name="Xiao J."/>
            <person name="Yang W."/>
            <person name="Yang Z."/>
            <person name="Yang Z."/>
            <person name="Zhou J."/>
            <person name="Zhu J."/>
            <person name="Brent C.S."/>
            <person name="Elsik C.G."/>
            <person name="Goodisman M.A."/>
            <person name="Liberles D.A."/>
            <person name="Roe R.M."/>
            <person name="Vargo E.L."/>
            <person name="Vilcinskas A."/>
            <person name="Wang J."/>
            <person name="Bornberg-Bauer E."/>
            <person name="Korb J."/>
            <person name="Zhang G."/>
            <person name="Liebig J."/>
        </authorList>
    </citation>
    <scope>NUCLEOTIDE SEQUENCE [LARGE SCALE GENOMIC DNA]</scope>
    <source>
        <tissue evidence="4">Whole organism</tissue>
    </source>
</reference>
<dbReference type="InterPro" id="IPR054362">
    <property type="entry name" value="Exu_RNase_H-like"/>
</dbReference>
<gene>
    <name evidence="4" type="ORF">L798_06158</name>
</gene>
<proteinExistence type="predicted"/>
<dbReference type="eggNOG" id="ENOG502QVAD">
    <property type="taxonomic scope" value="Eukaryota"/>
</dbReference>
<sequence length="423" mass="46807">MAGYWKMVSTTVMENGIKVGEVSGLPAGEYSLVGWDLDTTGRRLIDEICHIAAYSPADTFSQYVMPFCDLNIRAQRRHNIRVITVGRYRMLKDCKTGKVLKTKSEIYGLSDFIHWLEIVKGNAVDGVILVSHEPRMVAAPLLLEALQKYNLLERFSAVVKGFANGYRVAEVKCAKTVRSFSLRTLSRVLLNNEEDLDSAADRARLAFQIVQHLCAGEDRPESNQGSGDGQADNHGLAEAIRQFTNTVAKEEMELVGLKTVLKRQASMRPVFGPLLSVNRRERQRASNLRRILAEAEIDYPLLTATYSKDGKESITQLLASKLTQVKPKERDELHELLMGHFDPESKPKSEKTQVNKESKYGVGDVSGSSTPDTTTSSMKTPVSSDDNTNTNCTISPQTSTTSPQKHSTFFGPVVTSSPESTVS</sequence>
<dbReference type="InterPro" id="IPR040941">
    <property type="entry name" value="SAM_Exu"/>
</dbReference>
<name>A0A067R7W9_ZOONE</name>
<feature type="compositionally biased region" description="Low complexity" evidence="1">
    <location>
        <begin position="366"/>
        <end position="380"/>
    </location>
</feature>
<feature type="compositionally biased region" description="Low complexity" evidence="1">
    <location>
        <begin position="412"/>
        <end position="423"/>
    </location>
</feature>
<protein>
    <submittedName>
        <fullName evidence="4">Maternal protein exuperantia-1</fullName>
    </submittedName>
</protein>
<dbReference type="Pfam" id="PF22123">
    <property type="entry name" value="Exu_RNase_H_like"/>
    <property type="match status" value="1"/>
</dbReference>
<feature type="compositionally biased region" description="Low complexity" evidence="1">
    <location>
        <begin position="395"/>
        <end position="404"/>
    </location>
</feature>
<keyword evidence="5" id="KW-1185">Reference proteome</keyword>
<evidence type="ECO:0000313" key="4">
    <source>
        <dbReference type="EMBL" id="KDR19637.1"/>
    </source>
</evidence>
<feature type="domain" description="Exuperantia SAM-like" evidence="2">
    <location>
        <begin position="268"/>
        <end position="340"/>
    </location>
</feature>
<accession>A0A067R7W9</accession>